<evidence type="ECO:0000313" key="13">
    <source>
        <dbReference type="EMBL" id="MDC4239224.1"/>
    </source>
</evidence>
<dbReference type="Gene3D" id="3.30.450.20">
    <property type="entry name" value="PAS domain"/>
    <property type="match status" value="2"/>
</dbReference>
<evidence type="ECO:0000256" key="11">
    <source>
        <dbReference type="SAM" id="Phobius"/>
    </source>
</evidence>
<evidence type="ECO:0000256" key="7">
    <source>
        <dbReference type="ARBA" id="ARBA00022692"/>
    </source>
</evidence>
<dbReference type="EMBL" id="JAMRYU010000002">
    <property type="protein sequence ID" value="MDC4239224.1"/>
    <property type="molecule type" value="Genomic_DNA"/>
</dbReference>
<reference evidence="13" key="1">
    <citation type="submission" date="2022-05" db="EMBL/GenBank/DDBJ databases">
        <title>Draft genome sequence of Clostridium tertium strain CP3 isolated from Peru.</title>
        <authorList>
            <person name="Hurtado R."/>
            <person name="Lima L."/>
            <person name="Sousa T."/>
            <person name="Jaiswal A.K."/>
            <person name="Tiwari S."/>
            <person name="Maturrano L."/>
            <person name="Brenig B."/>
            <person name="Azevedo V."/>
        </authorList>
    </citation>
    <scope>NUCLEOTIDE SEQUENCE</scope>
    <source>
        <strain evidence="13">CP3</strain>
    </source>
</reference>
<dbReference type="AlphaFoldDB" id="A0A9X3XKA9"/>
<evidence type="ECO:0000256" key="8">
    <source>
        <dbReference type="ARBA" id="ARBA00022777"/>
    </source>
</evidence>
<evidence type="ECO:0000256" key="6">
    <source>
        <dbReference type="ARBA" id="ARBA00022679"/>
    </source>
</evidence>
<evidence type="ECO:0000256" key="9">
    <source>
        <dbReference type="ARBA" id="ARBA00022989"/>
    </source>
</evidence>
<evidence type="ECO:0000313" key="14">
    <source>
        <dbReference type="Proteomes" id="UP001141183"/>
    </source>
</evidence>
<keyword evidence="8" id="KW-0418">Kinase</keyword>
<comment type="catalytic activity">
    <reaction evidence="1">
        <text>ATP + protein L-histidine = ADP + protein N-phospho-L-histidine.</text>
        <dbReference type="EC" id="2.7.13.3"/>
    </reaction>
</comment>
<evidence type="ECO:0000256" key="4">
    <source>
        <dbReference type="ARBA" id="ARBA00022475"/>
    </source>
</evidence>
<comment type="caution">
    <text evidence="13">The sequence shown here is derived from an EMBL/GenBank/DDBJ whole genome shotgun (WGS) entry which is preliminary data.</text>
</comment>
<keyword evidence="7 11" id="KW-0812">Transmembrane</keyword>
<keyword evidence="6" id="KW-0808">Transferase</keyword>
<gene>
    <name evidence="13" type="ORF">NE398_03410</name>
</gene>
<feature type="transmembrane region" description="Helical" evidence="11">
    <location>
        <begin position="12"/>
        <end position="33"/>
    </location>
</feature>
<accession>A0A9X3XKA9</accession>
<protein>
    <recommendedName>
        <fullName evidence="3">histidine kinase</fullName>
        <ecNumber evidence="3">2.7.13.3</ecNumber>
    </recommendedName>
</protein>
<dbReference type="CDD" id="cd12912">
    <property type="entry name" value="PDC2_MCP_like"/>
    <property type="match status" value="1"/>
</dbReference>
<dbReference type="RefSeq" id="WP_272470066.1">
    <property type="nucleotide sequence ID" value="NZ_JAMRYU010000002.1"/>
</dbReference>
<evidence type="ECO:0000256" key="2">
    <source>
        <dbReference type="ARBA" id="ARBA00004651"/>
    </source>
</evidence>
<evidence type="ECO:0000259" key="12">
    <source>
        <dbReference type="Pfam" id="PF02743"/>
    </source>
</evidence>
<keyword evidence="5" id="KW-0597">Phosphoprotein</keyword>
<dbReference type="Pfam" id="PF02743">
    <property type="entry name" value="dCache_1"/>
    <property type="match status" value="1"/>
</dbReference>
<organism evidence="13 14">
    <name type="scientific">Clostridium tertium</name>
    <dbReference type="NCBI Taxonomy" id="1559"/>
    <lineage>
        <taxon>Bacteria</taxon>
        <taxon>Bacillati</taxon>
        <taxon>Bacillota</taxon>
        <taxon>Clostridia</taxon>
        <taxon>Eubacteriales</taxon>
        <taxon>Clostridiaceae</taxon>
        <taxon>Clostridium</taxon>
    </lineage>
</organism>
<keyword evidence="9 11" id="KW-1133">Transmembrane helix</keyword>
<evidence type="ECO:0000256" key="10">
    <source>
        <dbReference type="ARBA" id="ARBA00023136"/>
    </source>
</evidence>
<feature type="domain" description="Cache" evidence="12">
    <location>
        <begin position="43"/>
        <end position="265"/>
    </location>
</feature>
<comment type="subcellular location">
    <subcellularLocation>
        <location evidence="2">Cell membrane</location>
        <topology evidence="2">Multi-pass membrane protein</topology>
    </subcellularLocation>
</comment>
<dbReference type="EC" id="2.7.13.3" evidence="3"/>
<dbReference type="InterPro" id="IPR033479">
    <property type="entry name" value="dCache_1"/>
</dbReference>
<dbReference type="PANTHER" id="PTHR45528">
    <property type="entry name" value="SENSOR HISTIDINE KINASE CPXA"/>
    <property type="match status" value="1"/>
</dbReference>
<feature type="transmembrane region" description="Helical" evidence="11">
    <location>
        <begin position="279"/>
        <end position="301"/>
    </location>
</feature>
<dbReference type="GO" id="GO:0000155">
    <property type="term" value="F:phosphorelay sensor kinase activity"/>
    <property type="evidence" value="ECO:0007669"/>
    <property type="project" value="TreeGrafter"/>
</dbReference>
<dbReference type="Proteomes" id="UP001141183">
    <property type="component" value="Unassembled WGS sequence"/>
</dbReference>
<evidence type="ECO:0000256" key="5">
    <source>
        <dbReference type="ARBA" id="ARBA00022553"/>
    </source>
</evidence>
<evidence type="ECO:0000256" key="3">
    <source>
        <dbReference type="ARBA" id="ARBA00012438"/>
    </source>
</evidence>
<dbReference type="PANTHER" id="PTHR45528:SF10">
    <property type="entry name" value="METHYL-ACCEPTING CHEMOTAXIS PROTEIN"/>
    <property type="match status" value="1"/>
</dbReference>
<name>A0A9X3XKA9_9CLOT</name>
<sequence>MRLNKFTNKIVAYCIGVVIIGLTIISFIAYYFANDTLAKSNTTLMYGMTKISAKLISDEVQDHLRFLEDITNDEKIKNKDIKIEEKVEILDQNLSDKGFYNYGIASKDGKVIYSNGKTDDISSSNFFKDSINGKKVVSNPYKSDSEYLMSYLVPFNDGGENYILVAVRKAIEFNEIVNDTNLLENSNTFILDKEGNVILNNDYNVVKNNTNYIKNNIDDKKYSEFITVQKNMISKNEGIEKYKFGVEKMYITYTPIDSTDWSIGITISNRELLKELKGLITWLLLSSITVLLLSIVIIIFLTKAISKIFEAIKTNMNDFSKGNLQVSFHEKYLKRKDEIGNICRAIEGTKSEVGSMIRGVQNLSNDTLEDSANLAYISEELSQSTENIYLSINEVAKGTSKQSNELLNIV</sequence>
<dbReference type="Gene3D" id="1.10.287.950">
    <property type="entry name" value="Methyl-accepting chemotaxis protein"/>
    <property type="match status" value="1"/>
</dbReference>
<evidence type="ECO:0000256" key="1">
    <source>
        <dbReference type="ARBA" id="ARBA00000085"/>
    </source>
</evidence>
<dbReference type="InterPro" id="IPR050398">
    <property type="entry name" value="HssS/ArlS-like"/>
</dbReference>
<keyword evidence="14" id="KW-1185">Reference proteome</keyword>
<dbReference type="GO" id="GO:0005886">
    <property type="term" value="C:plasma membrane"/>
    <property type="evidence" value="ECO:0007669"/>
    <property type="project" value="UniProtKB-SubCell"/>
</dbReference>
<keyword evidence="4" id="KW-1003">Cell membrane</keyword>
<keyword evidence="10 11" id="KW-0472">Membrane</keyword>
<proteinExistence type="predicted"/>